<evidence type="ECO:0000256" key="8">
    <source>
        <dbReference type="RuleBase" id="RU000461"/>
    </source>
</evidence>
<feature type="transmembrane region" description="Helical" evidence="9">
    <location>
        <begin position="22"/>
        <end position="45"/>
    </location>
</feature>
<dbReference type="InterPro" id="IPR036396">
    <property type="entry name" value="Cyt_P450_sf"/>
</dbReference>
<keyword evidence="3 8" id="KW-0349">Heme</keyword>
<evidence type="ECO:0000256" key="4">
    <source>
        <dbReference type="ARBA" id="ARBA00022723"/>
    </source>
</evidence>
<evidence type="ECO:0000256" key="3">
    <source>
        <dbReference type="ARBA" id="ARBA00022617"/>
    </source>
</evidence>
<keyword evidence="7 8" id="KW-0503">Monooxygenase</keyword>
<evidence type="ECO:0000256" key="9">
    <source>
        <dbReference type="SAM" id="Phobius"/>
    </source>
</evidence>
<dbReference type="CDD" id="cd11058">
    <property type="entry name" value="CYP60B-like"/>
    <property type="match status" value="1"/>
</dbReference>
<comment type="caution">
    <text evidence="10">The sequence shown here is derived from an EMBL/GenBank/DDBJ whole genome shotgun (WGS) entry which is preliminary data.</text>
</comment>
<dbReference type="InterPro" id="IPR050121">
    <property type="entry name" value="Cytochrome_P450_monoxygenase"/>
</dbReference>
<evidence type="ECO:0000256" key="6">
    <source>
        <dbReference type="ARBA" id="ARBA00023004"/>
    </source>
</evidence>
<dbReference type="PRINTS" id="PR00463">
    <property type="entry name" value="EP450I"/>
</dbReference>
<keyword evidence="4 8" id="KW-0479">Metal-binding</keyword>
<keyword evidence="9" id="KW-0812">Transmembrane</keyword>
<dbReference type="Gene3D" id="1.10.630.10">
    <property type="entry name" value="Cytochrome P450"/>
    <property type="match status" value="1"/>
</dbReference>
<proteinExistence type="inferred from homology"/>
<gene>
    <name evidence="10" type="ORF">PGQ11_002907</name>
</gene>
<keyword evidence="5 8" id="KW-0560">Oxidoreductase</keyword>
<dbReference type="PRINTS" id="PR00385">
    <property type="entry name" value="P450"/>
</dbReference>
<comment type="cofactor">
    <cofactor evidence="1">
        <name>heme</name>
        <dbReference type="ChEBI" id="CHEBI:30413"/>
    </cofactor>
</comment>
<keyword evidence="11" id="KW-1185">Reference proteome</keyword>
<evidence type="ECO:0000256" key="7">
    <source>
        <dbReference type="ARBA" id="ARBA00023033"/>
    </source>
</evidence>
<dbReference type="EMBL" id="JAPCWZ010000003">
    <property type="protein sequence ID" value="KAK8872393.1"/>
    <property type="molecule type" value="Genomic_DNA"/>
</dbReference>
<dbReference type="SUPFAM" id="SSF48264">
    <property type="entry name" value="Cytochrome P450"/>
    <property type="match status" value="1"/>
</dbReference>
<evidence type="ECO:0000313" key="11">
    <source>
        <dbReference type="Proteomes" id="UP001390339"/>
    </source>
</evidence>
<dbReference type="Proteomes" id="UP001390339">
    <property type="component" value="Unassembled WGS sequence"/>
</dbReference>
<organism evidence="10 11">
    <name type="scientific">Apiospora arundinis</name>
    <dbReference type="NCBI Taxonomy" id="335852"/>
    <lineage>
        <taxon>Eukaryota</taxon>
        <taxon>Fungi</taxon>
        <taxon>Dikarya</taxon>
        <taxon>Ascomycota</taxon>
        <taxon>Pezizomycotina</taxon>
        <taxon>Sordariomycetes</taxon>
        <taxon>Xylariomycetidae</taxon>
        <taxon>Amphisphaeriales</taxon>
        <taxon>Apiosporaceae</taxon>
        <taxon>Apiospora</taxon>
    </lineage>
</organism>
<comment type="similarity">
    <text evidence="2 8">Belongs to the cytochrome P450 family.</text>
</comment>
<dbReference type="PANTHER" id="PTHR24305">
    <property type="entry name" value="CYTOCHROME P450"/>
    <property type="match status" value="1"/>
</dbReference>
<dbReference type="InterPro" id="IPR017972">
    <property type="entry name" value="Cyt_P450_CS"/>
</dbReference>
<name>A0ABR2J4D8_9PEZI</name>
<dbReference type="PROSITE" id="PS00086">
    <property type="entry name" value="CYTOCHROME_P450"/>
    <property type="match status" value="1"/>
</dbReference>
<protein>
    <submittedName>
        <fullName evidence="10">Trichothecene c-15 hydroxylase</fullName>
    </submittedName>
</protein>
<dbReference type="PANTHER" id="PTHR24305:SF29">
    <property type="entry name" value="BENZOATE-PARA-HYDROXYLASE"/>
    <property type="match status" value="1"/>
</dbReference>
<evidence type="ECO:0000256" key="5">
    <source>
        <dbReference type="ARBA" id="ARBA00023002"/>
    </source>
</evidence>
<evidence type="ECO:0000313" key="10">
    <source>
        <dbReference type="EMBL" id="KAK8872393.1"/>
    </source>
</evidence>
<keyword evidence="9" id="KW-1133">Transmembrane helix</keyword>
<evidence type="ECO:0000256" key="2">
    <source>
        <dbReference type="ARBA" id="ARBA00010617"/>
    </source>
</evidence>
<dbReference type="InterPro" id="IPR001128">
    <property type="entry name" value="Cyt_P450"/>
</dbReference>
<dbReference type="InterPro" id="IPR002401">
    <property type="entry name" value="Cyt_P450_E_grp-I"/>
</dbReference>
<reference evidence="10 11" key="1">
    <citation type="journal article" date="2024" name="IMA Fungus">
        <title>Apiospora arundinis, a panoply of carbohydrate-active enzymes and secondary metabolites.</title>
        <authorList>
            <person name="Sorensen T."/>
            <person name="Petersen C."/>
            <person name="Muurmann A.T."/>
            <person name="Christiansen J.V."/>
            <person name="Brundto M.L."/>
            <person name="Overgaard C.K."/>
            <person name="Boysen A.T."/>
            <person name="Wollenberg R.D."/>
            <person name="Larsen T.O."/>
            <person name="Sorensen J.L."/>
            <person name="Nielsen K.L."/>
            <person name="Sondergaard T.E."/>
        </authorList>
    </citation>
    <scope>NUCLEOTIDE SEQUENCE [LARGE SCALE GENOMIC DNA]</scope>
    <source>
        <strain evidence="10 11">AAU 773</strain>
    </source>
</reference>
<sequence>MFVLFATYDPRDAYPGWSLMGLIFRIILGTLGLGFLYYLLVLPLYNIFLHPLRRIPGPKLWAATHLFYSRSVVKGLVHKDLLELHRVYGPVVRVAPNTVDVLHPEGQRELKGHRKGGLDENGKDPVNYAPNVKDLLGAPREEHSVQRRILSHAFSAQAMMEQQPIISRYIDKLFAGLRRASKNGTHLVEMTSWLNWLTFDIVGDLAFGEPFGCLENSSYHPWVSLTFDAIKFVRIRTEIQRLGTLVSLLQDFLIKSLTKSHNVNYELAALRVRKRLDSGTSRPDFIERMIEGGKTKDHPLSFEKLVANSELLVVAGSETTASLLSGAIYFLTLNPQSRTKLADEVRSAYENETDIDLLNTQNLTYLNAVVNESLRIYPPVPGSGPRVTPPGGNMIAGYYIPQNTIVDINMWTVHHDPNSFTLPDCFVPERWLGDERFKNDRLDAVEPFSAGPRNCIGRNLAYAEIRMVLARLVWNFDMEIGQEDKDWVVDQKAYTVWDKPELHVWLKPRKGT</sequence>
<evidence type="ECO:0000256" key="1">
    <source>
        <dbReference type="ARBA" id="ARBA00001971"/>
    </source>
</evidence>
<keyword evidence="6 8" id="KW-0408">Iron</keyword>
<dbReference type="Pfam" id="PF00067">
    <property type="entry name" value="p450"/>
    <property type="match status" value="1"/>
</dbReference>
<keyword evidence="9" id="KW-0472">Membrane</keyword>
<accession>A0ABR2J4D8</accession>